<accession>A0A2N5TK67</accession>
<dbReference type="Proteomes" id="UP000235388">
    <property type="component" value="Unassembled WGS sequence"/>
</dbReference>
<dbReference type="EMBL" id="PGCJ01000580">
    <property type="protein sequence ID" value="PLW25883.1"/>
    <property type="molecule type" value="Genomic_DNA"/>
</dbReference>
<sequence length="233" mass="27530">MSDEDEQLLTLTQVKLAKNNCKFLNKEGCLALEENQVPDLLEQESTETEPVHPNLLEIFASKKKPDWDEDTLLEENEKLRENVRMQQQKQRKLLAREKTLEEQLEYSEEQRTLLQNELDTVTDDYNKANMLLRQTLAKESERQEALSQSLLYDLQVENGELQRIIREQKMLNSELNLVIEKLREVREDEFQRPLSHTILEKHLVAKRHTEDICWFNYGNVDTLSLARLLPELV</sequence>
<proteinExistence type="predicted"/>
<gene>
    <name evidence="2" type="ORF">PCANC_27050</name>
</gene>
<keyword evidence="3" id="KW-1185">Reference proteome</keyword>
<reference evidence="2 3" key="1">
    <citation type="submission" date="2017-11" db="EMBL/GenBank/DDBJ databases">
        <title>De novo assembly and phasing of dikaryotic genomes from two isolates of Puccinia coronata f. sp. avenae, the causal agent of oat crown rust.</title>
        <authorList>
            <person name="Miller M.E."/>
            <person name="Zhang Y."/>
            <person name="Omidvar V."/>
            <person name="Sperschneider J."/>
            <person name="Schwessinger B."/>
            <person name="Raley C."/>
            <person name="Palmer J.M."/>
            <person name="Garnica D."/>
            <person name="Upadhyaya N."/>
            <person name="Rathjen J."/>
            <person name="Taylor J.M."/>
            <person name="Park R.F."/>
            <person name="Dodds P.N."/>
            <person name="Hirsch C.D."/>
            <person name="Kianian S.F."/>
            <person name="Figueroa M."/>
        </authorList>
    </citation>
    <scope>NUCLEOTIDE SEQUENCE [LARGE SCALE GENOMIC DNA]</scope>
    <source>
        <strain evidence="2">12NC29</strain>
    </source>
</reference>
<feature type="coiled-coil region" evidence="1">
    <location>
        <begin position="69"/>
        <end position="117"/>
    </location>
</feature>
<organism evidence="2 3">
    <name type="scientific">Puccinia coronata f. sp. avenae</name>
    <dbReference type="NCBI Taxonomy" id="200324"/>
    <lineage>
        <taxon>Eukaryota</taxon>
        <taxon>Fungi</taxon>
        <taxon>Dikarya</taxon>
        <taxon>Basidiomycota</taxon>
        <taxon>Pucciniomycotina</taxon>
        <taxon>Pucciniomycetes</taxon>
        <taxon>Pucciniales</taxon>
        <taxon>Pucciniaceae</taxon>
        <taxon>Puccinia</taxon>
    </lineage>
</organism>
<evidence type="ECO:0000256" key="1">
    <source>
        <dbReference type="SAM" id="Coils"/>
    </source>
</evidence>
<evidence type="ECO:0000313" key="3">
    <source>
        <dbReference type="Proteomes" id="UP000235388"/>
    </source>
</evidence>
<keyword evidence="1" id="KW-0175">Coiled coil</keyword>
<protein>
    <submittedName>
        <fullName evidence="2">Uncharacterized protein</fullName>
    </submittedName>
</protein>
<dbReference type="AlphaFoldDB" id="A0A2N5TK67"/>
<evidence type="ECO:0000313" key="2">
    <source>
        <dbReference type="EMBL" id="PLW25883.1"/>
    </source>
</evidence>
<comment type="caution">
    <text evidence="2">The sequence shown here is derived from an EMBL/GenBank/DDBJ whole genome shotgun (WGS) entry which is preliminary data.</text>
</comment>
<name>A0A2N5TK67_9BASI</name>